<accession>A0A381IBV3</accession>
<gene>
    <name evidence="1" type="ORF">NCTC13307_02711</name>
</gene>
<dbReference type="AlphaFoldDB" id="A0A381IBV3"/>
<sequence>MDYLKNYSGKRVLFINKVENEKYKNLAIKLIENIKEYESEIEIFYGSLKTKILCKILKY</sequence>
<reference evidence="1" key="1">
    <citation type="submission" date="2018-06" db="EMBL/GenBank/DDBJ databases">
        <authorList>
            <consortium name="Pathogen Informatics"/>
            <person name="Doyle S."/>
        </authorList>
    </citation>
    <scope>NUCLEOTIDE SEQUENCE</scope>
    <source>
        <strain evidence="1">NCTC13307</strain>
    </source>
</reference>
<dbReference type="EMBL" id="UFWD01000001">
    <property type="protein sequence ID" value="SUY25253.1"/>
    <property type="molecule type" value="Genomic_DNA"/>
</dbReference>
<evidence type="ECO:0000313" key="1">
    <source>
        <dbReference type="EMBL" id="SUY25253.1"/>
    </source>
</evidence>
<organism evidence="1">
    <name type="scientific">Clostridioides difficile</name>
    <name type="common">Peptoclostridium difficile</name>
    <dbReference type="NCBI Taxonomy" id="1496"/>
    <lineage>
        <taxon>Bacteria</taxon>
        <taxon>Bacillati</taxon>
        <taxon>Bacillota</taxon>
        <taxon>Clostridia</taxon>
        <taxon>Peptostreptococcales</taxon>
        <taxon>Peptostreptococcaceae</taxon>
        <taxon>Clostridioides</taxon>
    </lineage>
</organism>
<proteinExistence type="predicted"/>
<protein>
    <submittedName>
        <fullName evidence="1">Uncharacterized protein</fullName>
    </submittedName>
</protein>
<name>A0A381IBV3_CLODI</name>